<evidence type="ECO:0000313" key="1">
    <source>
        <dbReference type="EMBL" id="BEQ15887.1"/>
    </source>
</evidence>
<dbReference type="KEGG" id="dmp:FAK_29530"/>
<organism evidence="1 2">
    <name type="scientific">Desulfoferula mesophila</name>
    <dbReference type="NCBI Taxonomy" id="3058419"/>
    <lineage>
        <taxon>Bacteria</taxon>
        <taxon>Pseudomonadati</taxon>
        <taxon>Thermodesulfobacteriota</taxon>
        <taxon>Desulfarculia</taxon>
        <taxon>Desulfarculales</taxon>
        <taxon>Desulfarculaceae</taxon>
        <taxon>Desulfoferula</taxon>
    </lineage>
</organism>
<gene>
    <name evidence="1" type="ORF">FAK_29530</name>
</gene>
<name>A0AAU9F2Q4_9BACT</name>
<sequence>METWDTPYREISLGPARLWLRPLEPWQWAPRREASCGPASLCLELLGKAPVGWRDVFTCQGQVAEPATDNLAALPAAYLDTLLTALQAPWLTPEEAADMALLTRHLEHRADFPGVDCAACAQQDAAGEGPPDCAACPLPPLSAAGWEALRLLGLVRRCPPEAAALLPYLAAGAGPRELRLLLMRWCLIAARLERRSGPAGGAMLK</sequence>
<protein>
    <submittedName>
        <fullName evidence="1">Uncharacterized protein</fullName>
    </submittedName>
</protein>
<accession>A0AAU9F2Q4</accession>
<dbReference type="AlphaFoldDB" id="A0AAU9F2Q4"/>
<proteinExistence type="predicted"/>
<dbReference type="EMBL" id="AP028679">
    <property type="protein sequence ID" value="BEQ15887.1"/>
    <property type="molecule type" value="Genomic_DNA"/>
</dbReference>
<reference evidence="2" key="1">
    <citation type="journal article" date="2023" name="Arch. Microbiol.">
        <title>Desulfoferula mesophilus gen. nov. sp. nov., a mesophilic sulfate-reducing bacterium isolated from a brackish lake sediment.</title>
        <authorList>
            <person name="Watanabe T."/>
            <person name="Yabe T."/>
            <person name="Tsuji J.M."/>
            <person name="Fukui M."/>
        </authorList>
    </citation>
    <scope>NUCLEOTIDE SEQUENCE [LARGE SCALE GENOMIC DNA]</scope>
    <source>
        <strain evidence="2">12FAK</strain>
    </source>
</reference>
<evidence type="ECO:0000313" key="2">
    <source>
        <dbReference type="Proteomes" id="UP001366166"/>
    </source>
</evidence>
<keyword evidence="2" id="KW-1185">Reference proteome</keyword>
<dbReference type="Proteomes" id="UP001366166">
    <property type="component" value="Chromosome"/>
</dbReference>